<keyword evidence="1" id="KW-0472">Membrane</keyword>
<dbReference type="PANTHER" id="PTHR42852">
    <property type="entry name" value="THIOL:DISULFIDE INTERCHANGE PROTEIN DSBE"/>
    <property type="match status" value="1"/>
</dbReference>
<dbReference type="Proteomes" id="UP000316925">
    <property type="component" value="Unassembled WGS sequence"/>
</dbReference>
<dbReference type="InterPro" id="IPR036249">
    <property type="entry name" value="Thioredoxin-like_sf"/>
</dbReference>
<reference evidence="3 4" key="1">
    <citation type="submission" date="2019-03" db="EMBL/GenBank/DDBJ databases">
        <title>Metabolic potential of uncultured bacteria and archaea associated with petroleum seepage in deep-sea sediments.</title>
        <authorList>
            <person name="Dong X."/>
            <person name="Hubert C."/>
        </authorList>
    </citation>
    <scope>NUCLEOTIDE SEQUENCE [LARGE SCALE GENOMIC DNA]</scope>
    <source>
        <strain evidence="3">E29_bin28</strain>
    </source>
</reference>
<evidence type="ECO:0000256" key="1">
    <source>
        <dbReference type="SAM" id="Phobius"/>
    </source>
</evidence>
<dbReference type="PANTHER" id="PTHR42852:SF13">
    <property type="entry name" value="PROTEIN DIPZ"/>
    <property type="match status" value="1"/>
</dbReference>
<dbReference type="CDD" id="cd02966">
    <property type="entry name" value="TlpA_like_family"/>
    <property type="match status" value="1"/>
</dbReference>
<evidence type="ECO:0000313" key="4">
    <source>
        <dbReference type="Proteomes" id="UP000316925"/>
    </source>
</evidence>
<dbReference type="InterPro" id="IPR017937">
    <property type="entry name" value="Thioredoxin_CS"/>
</dbReference>
<keyword evidence="1" id="KW-0812">Transmembrane</keyword>
<dbReference type="InterPro" id="IPR000866">
    <property type="entry name" value="AhpC/TSA"/>
</dbReference>
<dbReference type="AlphaFoldDB" id="A0A523YJ75"/>
<dbReference type="GO" id="GO:0016491">
    <property type="term" value="F:oxidoreductase activity"/>
    <property type="evidence" value="ECO:0007669"/>
    <property type="project" value="InterPro"/>
</dbReference>
<dbReference type="InterPro" id="IPR013766">
    <property type="entry name" value="Thioredoxin_domain"/>
</dbReference>
<feature type="domain" description="Thioredoxin" evidence="2">
    <location>
        <begin position="45"/>
        <end position="185"/>
    </location>
</feature>
<evidence type="ECO:0000313" key="3">
    <source>
        <dbReference type="EMBL" id="TET91613.1"/>
    </source>
</evidence>
<proteinExistence type="predicted"/>
<dbReference type="Pfam" id="PF00578">
    <property type="entry name" value="AhpC-TSA"/>
    <property type="match status" value="1"/>
</dbReference>
<protein>
    <submittedName>
        <fullName evidence="3">TlpA family protein disulfide reductase</fullName>
    </submittedName>
</protein>
<feature type="transmembrane region" description="Helical" evidence="1">
    <location>
        <begin position="6"/>
        <end position="23"/>
    </location>
</feature>
<name>A0A523YJ75_UNCAE</name>
<dbReference type="InterPro" id="IPR050553">
    <property type="entry name" value="Thioredoxin_ResA/DsbE_sf"/>
</dbReference>
<gene>
    <name evidence="3" type="ORF">E3J33_04665</name>
</gene>
<dbReference type="SUPFAM" id="SSF52833">
    <property type="entry name" value="Thioredoxin-like"/>
    <property type="match status" value="1"/>
</dbReference>
<dbReference type="PROSITE" id="PS51352">
    <property type="entry name" value="THIOREDOXIN_2"/>
    <property type="match status" value="1"/>
</dbReference>
<accession>A0A523YJ75</accession>
<dbReference type="EMBL" id="SOIJ01000268">
    <property type="protein sequence ID" value="TET91613.1"/>
    <property type="molecule type" value="Genomic_DNA"/>
</dbReference>
<sequence length="188" mass="21265">MRLTKWVIGGVILLVILPSFLLWKGTRASEYSSESLYSSLGIQRINPPLEAIDFTLENLQGSPVSLADFEGKVIFLNFWATWCPPCRIEMPDMEKLWQKFKDEDFVILAVDLRERKDKVSSFVKENGYTFPVLLDSGGEVANTYGITAIPTTYLLDPRGRIVGKALGARHWASDDAFKLIEHLLPKSR</sequence>
<dbReference type="Gene3D" id="3.40.30.10">
    <property type="entry name" value="Glutaredoxin"/>
    <property type="match status" value="1"/>
</dbReference>
<evidence type="ECO:0000259" key="2">
    <source>
        <dbReference type="PROSITE" id="PS51352"/>
    </source>
</evidence>
<dbReference type="GO" id="GO:0016209">
    <property type="term" value="F:antioxidant activity"/>
    <property type="evidence" value="ECO:0007669"/>
    <property type="project" value="InterPro"/>
</dbReference>
<dbReference type="PROSITE" id="PS00194">
    <property type="entry name" value="THIOREDOXIN_1"/>
    <property type="match status" value="1"/>
</dbReference>
<organism evidence="3 4">
    <name type="scientific">Aerophobetes bacterium</name>
    <dbReference type="NCBI Taxonomy" id="2030807"/>
    <lineage>
        <taxon>Bacteria</taxon>
        <taxon>Candidatus Aerophobota</taxon>
    </lineage>
</organism>
<comment type="caution">
    <text evidence="3">The sequence shown here is derived from an EMBL/GenBank/DDBJ whole genome shotgun (WGS) entry which is preliminary data.</text>
</comment>
<keyword evidence="1" id="KW-1133">Transmembrane helix</keyword>